<dbReference type="OrthoDB" id="6637182at2"/>
<comment type="caution">
    <text evidence="1">The sequence shown here is derived from an EMBL/GenBank/DDBJ whole genome shotgun (WGS) entry which is preliminary data.</text>
</comment>
<reference evidence="2" key="1">
    <citation type="submission" date="2016-05" db="EMBL/GenBank/DDBJ databases">
        <authorList>
            <person name="Behera P."/>
            <person name="Vaishampayan P."/>
            <person name="Singh N."/>
            <person name="Raina V."/>
            <person name="Suar M."/>
            <person name="Pattnaik A."/>
            <person name="Rastogi G."/>
        </authorList>
    </citation>
    <scope>NUCLEOTIDE SEQUENCE [LARGE SCALE GENOMIC DNA]</scope>
    <source>
        <strain evidence="2">MP23</strain>
    </source>
</reference>
<protein>
    <submittedName>
        <fullName evidence="1">Uncharacterized protein</fullName>
    </submittedName>
</protein>
<keyword evidence="2" id="KW-1185">Reference proteome</keyword>
<proteinExistence type="predicted"/>
<accession>A0A1B7L5Z9</accession>
<sequence length="191" mass="22286">MKICVISDDSYFSVGVAATMDKFCMVQHYCPEKALTLPVSELEQYFYIVLNIHNRMLYRKVSLRLMRCRTEKVILLPHWHRLARNFRRLFTPLKITPAELRGLLMCEPLCRQGAGKVALKASYFDIYQSIMEGDNYNYLAEKNEITYKHIFYMKKTILKQLGIDKVNPGNVFLAESVFLGLQGRNQIEFVS</sequence>
<gene>
    <name evidence="1" type="ORF">A9B99_20610</name>
</gene>
<dbReference type="Proteomes" id="UP000078225">
    <property type="component" value="Unassembled WGS sequence"/>
</dbReference>
<dbReference type="AlphaFoldDB" id="A0A1B7L5Z9"/>
<dbReference type="STRING" id="1691903.A9B99_20610"/>
<organism evidence="1 2">
    <name type="scientific">Mangrovibacter phragmitis</name>
    <dbReference type="NCBI Taxonomy" id="1691903"/>
    <lineage>
        <taxon>Bacteria</taxon>
        <taxon>Pseudomonadati</taxon>
        <taxon>Pseudomonadota</taxon>
        <taxon>Gammaproteobacteria</taxon>
        <taxon>Enterobacterales</taxon>
        <taxon>Enterobacteriaceae</taxon>
        <taxon>Mangrovibacter</taxon>
    </lineage>
</organism>
<dbReference type="EMBL" id="LYRP01000006">
    <property type="protein sequence ID" value="OAT77611.1"/>
    <property type="molecule type" value="Genomic_DNA"/>
</dbReference>
<name>A0A1B7L5Z9_9ENTR</name>
<evidence type="ECO:0000313" key="1">
    <source>
        <dbReference type="EMBL" id="OAT77611.1"/>
    </source>
</evidence>
<dbReference type="RefSeq" id="WP_064596579.1">
    <property type="nucleotide sequence ID" value="NZ_JBDJAE010000022.1"/>
</dbReference>
<evidence type="ECO:0000313" key="2">
    <source>
        <dbReference type="Proteomes" id="UP000078225"/>
    </source>
</evidence>